<sequence>MPTRIAIRHHSMCSTFCMGGSQVNQALVRLYFEVRDGLRDPVAAWAKLTGNSQQYVRARGERRVPLDDDTAAELAAAAIVHTTARHGAERVAALSTSPLARLVGGLGGAVLTEHPCAPEQVLGPRFTGPRAEDWARAAYVLLWGENNRLVRTADTPWVIAGRYKGQKVVAIGTHPTRLSDETLVVRPGTDGALAMAMGHVLLKEFYLDRMPFAEHAMQRTDLPFLVRLQPRQDAYVPGGALGRVCDRLTVYGGEAVEVLLPRFDDGPGVLRRGVPVMRDGDDLVTTVFDLLLAVYGVTRPGLPGEWPSGYDDRTEPYTPAWQEACTGVPASRSLKIARELGVTAEKTGGRCVIVPGRLETPHADTAYRAMLALLVLTGCGSGWAQAGGSGIPLVPYLCLHACGEDRSDVGALSWALAEGLFAHRTSRSVLLEAVRDGWPMAPPPRVLALPRPIYPLPPDVDLLIGPDDHCDLSPPDAELVAGALARLAGRPAVAEPDGDRPSGRMRLLVDHAWMHEYGEALPTYRPPGLGVPLKPTQLVR</sequence>
<feature type="domain" description="Molybdopterin oxidoreductase" evidence="1">
    <location>
        <begin position="126"/>
        <end position="379"/>
    </location>
</feature>
<dbReference type="PANTHER" id="PTHR43105:SF2">
    <property type="entry name" value="RESPIRATORY NITRATE REDUCTASE 2 ALPHA CHAIN"/>
    <property type="match status" value="1"/>
</dbReference>
<protein>
    <submittedName>
        <fullName evidence="2">Molybdopterin-dependent oxidoreductase-like protein</fullName>
    </submittedName>
</protein>
<evidence type="ECO:0000313" key="3">
    <source>
        <dbReference type="Proteomes" id="UP000284824"/>
    </source>
</evidence>
<organism evidence="2 3">
    <name type="scientific">Nonomuraea polychroma</name>
    <dbReference type="NCBI Taxonomy" id="46176"/>
    <lineage>
        <taxon>Bacteria</taxon>
        <taxon>Bacillati</taxon>
        <taxon>Actinomycetota</taxon>
        <taxon>Actinomycetes</taxon>
        <taxon>Streptosporangiales</taxon>
        <taxon>Streptosporangiaceae</taxon>
        <taxon>Nonomuraea</taxon>
    </lineage>
</organism>
<name>A0A438LWF6_9ACTN</name>
<dbReference type="AlphaFoldDB" id="A0A438LWF6"/>
<dbReference type="Pfam" id="PF00384">
    <property type="entry name" value="Molybdopterin"/>
    <property type="match status" value="1"/>
</dbReference>
<comment type="caution">
    <text evidence="2">The sequence shown here is derived from an EMBL/GenBank/DDBJ whole genome shotgun (WGS) entry which is preliminary data.</text>
</comment>
<keyword evidence="3" id="KW-1185">Reference proteome</keyword>
<gene>
    <name evidence="2" type="ORF">EDD27_0077</name>
</gene>
<evidence type="ECO:0000313" key="2">
    <source>
        <dbReference type="EMBL" id="RVX37801.1"/>
    </source>
</evidence>
<reference evidence="2 3" key="1">
    <citation type="submission" date="2019-01" db="EMBL/GenBank/DDBJ databases">
        <title>Sequencing the genomes of 1000 actinobacteria strains.</title>
        <authorList>
            <person name="Klenk H.-P."/>
        </authorList>
    </citation>
    <scope>NUCLEOTIDE SEQUENCE [LARGE SCALE GENOMIC DNA]</scope>
    <source>
        <strain evidence="2 3">DSM 43925</strain>
    </source>
</reference>
<dbReference type="PANTHER" id="PTHR43105">
    <property type="entry name" value="RESPIRATORY NITRATE REDUCTASE"/>
    <property type="match status" value="1"/>
</dbReference>
<dbReference type="OrthoDB" id="9759518at2"/>
<dbReference type="Gene3D" id="3.40.50.12440">
    <property type="match status" value="2"/>
</dbReference>
<proteinExistence type="predicted"/>
<dbReference type="InterPro" id="IPR006656">
    <property type="entry name" value="Mopterin_OxRdtase"/>
</dbReference>
<evidence type="ECO:0000259" key="1">
    <source>
        <dbReference type="Pfam" id="PF00384"/>
    </source>
</evidence>
<accession>A0A438LWF6</accession>
<dbReference type="GO" id="GO:0016020">
    <property type="term" value="C:membrane"/>
    <property type="evidence" value="ECO:0007669"/>
    <property type="project" value="TreeGrafter"/>
</dbReference>
<dbReference type="InterPro" id="IPR050123">
    <property type="entry name" value="Prok_molybdopt-oxidoreductase"/>
</dbReference>
<dbReference type="SUPFAM" id="SSF53706">
    <property type="entry name" value="Formate dehydrogenase/DMSO reductase, domains 1-3"/>
    <property type="match status" value="1"/>
</dbReference>
<dbReference type="Proteomes" id="UP000284824">
    <property type="component" value="Unassembled WGS sequence"/>
</dbReference>
<dbReference type="EMBL" id="SAUN01000001">
    <property type="protein sequence ID" value="RVX37801.1"/>
    <property type="molecule type" value="Genomic_DNA"/>
</dbReference>
<dbReference type="GO" id="GO:0016491">
    <property type="term" value="F:oxidoreductase activity"/>
    <property type="evidence" value="ECO:0007669"/>
    <property type="project" value="InterPro"/>
</dbReference>